<dbReference type="AlphaFoldDB" id="A0A519BG46"/>
<name>A0A519BG46_ACIG2</name>
<dbReference type="GO" id="GO:0003774">
    <property type="term" value="F:cytoskeletal motor activity"/>
    <property type="evidence" value="ECO:0007669"/>
    <property type="project" value="InterPro"/>
</dbReference>
<evidence type="ECO:0000256" key="4">
    <source>
        <dbReference type="ARBA" id="ARBA00022475"/>
    </source>
</evidence>
<evidence type="ECO:0000313" key="13">
    <source>
        <dbReference type="EMBL" id="RZD16224.1"/>
    </source>
</evidence>
<keyword evidence="6 10" id="KW-1133">Transmembrane helix</keyword>
<protein>
    <recommendedName>
        <fullName evidence="9">Flagellar M-ring protein</fullName>
    </recommendedName>
</protein>
<evidence type="ECO:0000313" key="14">
    <source>
        <dbReference type="Proteomes" id="UP000316562"/>
    </source>
</evidence>
<keyword evidence="13" id="KW-0969">Cilium</keyword>
<dbReference type="Proteomes" id="UP000316562">
    <property type="component" value="Unassembled WGS sequence"/>
</dbReference>
<dbReference type="PANTHER" id="PTHR30046">
    <property type="entry name" value="FLAGELLAR M-RING PROTEIN"/>
    <property type="match status" value="1"/>
</dbReference>
<feature type="domain" description="Flagellar M-ring N-terminal" evidence="11">
    <location>
        <begin position="46"/>
        <end position="220"/>
    </location>
</feature>
<dbReference type="EMBL" id="SGBC01000003">
    <property type="protein sequence ID" value="RZD16224.1"/>
    <property type="molecule type" value="Genomic_DNA"/>
</dbReference>
<sequence length="533" mass="59381">MAATAKDFGAQFKKFYTDLSIERKIIFAVLIAGVLAAIYFMAMYASAPKYRVLFSNLNPSSASAIINKLHTYAIPYKLADQGKTILVPKSKVYLTRLKLASAGLPRQEGVGFSIFDKYQIGMTDFIQHVEYQRALQGELERTINELNQVKYSKVIIVLPRHSVFVTRRIPAKASVIIKLRPGTSLSRQEIQGILHLVASSVQGLKSKNITIVDTKGKILSLPHRKNFVYSTYQLSYVKKVELSLENKIDNMLVPVVGSGNVVSKVFVKVNFSKKVESKETYNPNTTAIASQETYKSSSVGAVKPKGVPGAKSNLPPGKVPIPVMTPKKDNVKKVITNYDVSKKIEKISYPVGTIQKIDASVLVNGTYIKIKNKAGKITAKYTPRPASQIALFKNIVKTAIGYSKLAKDKVIVANMPFKKVSRYIPAPPKKTFVTIIKSHLMEIIKYFVILIAVLLLILLVLKPIMSYITAYKHKEEEENLEDRRGEAIAQLKEQEPPKPEPTLKEVAMNIVHTDPESATNYVKTLLRENGRDV</sequence>
<dbReference type="PRINTS" id="PR01009">
    <property type="entry name" value="FLGMRINGFLIF"/>
</dbReference>
<evidence type="ECO:0000256" key="9">
    <source>
        <dbReference type="PIRNR" id="PIRNR004862"/>
    </source>
</evidence>
<dbReference type="InterPro" id="IPR013556">
    <property type="entry name" value="Flag_M-ring_C"/>
</dbReference>
<dbReference type="InterPro" id="IPR000067">
    <property type="entry name" value="FlgMring_FliF"/>
</dbReference>
<keyword evidence="5 10" id="KW-0812">Transmembrane</keyword>
<gene>
    <name evidence="13" type="primary">fliF</name>
    <name evidence="13" type="ORF">EVJ46_08545</name>
</gene>
<evidence type="ECO:0000256" key="6">
    <source>
        <dbReference type="ARBA" id="ARBA00022989"/>
    </source>
</evidence>
<feature type="transmembrane region" description="Helical" evidence="10">
    <location>
        <begin position="443"/>
        <end position="461"/>
    </location>
</feature>
<dbReference type="InterPro" id="IPR045851">
    <property type="entry name" value="AMP-bd_C_sf"/>
</dbReference>
<dbReference type="GO" id="GO:0005886">
    <property type="term" value="C:plasma membrane"/>
    <property type="evidence" value="ECO:0007669"/>
    <property type="project" value="UniProtKB-SubCell"/>
</dbReference>
<keyword evidence="13" id="KW-0282">Flagellum</keyword>
<keyword evidence="8 9" id="KW-0975">Bacterial flagellum</keyword>
<dbReference type="NCBIfam" id="TIGR00206">
    <property type="entry name" value="fliF"/>
    <property type="match status" value="1"/>
</dbReference>
<comment type="caution">
    <text evidence="13">The sequence shown here is derived from an EMBL/GenBank/DDBJ whole genome shotgun (WGS) entry which is preliminary data.</text>
</comment>
<evidence type="ECO:0000259" key="11">
    <source>
        <dbReference type="Pfam" id="PF01514"/>
    </source>
</evidence>
<evidence type="ECO:0000256" key="5">
    <source>
        <dbReference type="ARBA" id="ARBA00022692"/>
    </source>
</evidence>
<evidence type="ECO:0000256" key="2">
    <source>
        <dbReference type="ARBA" id="ARBA00004651"/>
    </source>
</evidence>
<comment type="subcellular location">
    <subcellularLocation>
        <location evidence="1 9">Bacterial flagellum basal body</location>
    </subcellularLocation>
    <subcellularLocation>
        <location evidence="2">Cell membrane</location>
        <topology evidence="2">Multi-pass membrane protein</topology>
    </subcellularLocation>
</comment>
<dbReference type="Pfam" id="PF08345">
    <property type="entry name" value="YscJ_FliF_C"/>
    <property type="match status" value="1"/>
</dbReference>
<dbReference type="Pfam" id="PF01514">
    <property type="entry name" value="YscJ_FliF"/>
    <property type="match status" value="1"/>
</dbReference>
<dbReference type="InterPro" id="IPR043427">
    <property type="entry name" value="YscJ/FliF"/>
</dbReference>
<reference evidence="13 14" key="1">
    <citation type="journal article" date="2019" name="ISME J.">
        <title>Insights into ecological role of a new deltaproteobacterial order Candidatus Acidulodesulfobacterales by metagenomics and metatranscriptomics.</title>
        <authorList>
            <person name="Tan S."/>
            <person name="Liu J."/>
            <person name="Fang Y."/>
            <person name="Hedlund B.P."/>
            <person name="Lian Z.H."/>
            <person name="Huang L.Y."/>
            <person name="Li J.T."/>
            <person name="Huang L.N."/>
            <person name="Li W.J."/>
            <person name="Jiang H.C."/>
            <person name="Dong H.L."/>
            <person name="Shu W.S."/>
        </authorList>
    </citation>
    <scope>NUCLEOTIDE SEQUENCE [LARGE SCALE GENOMIC DNA]</scope>
    <source>
        <strain evidence="13">AP2</strain>
    </source>
</reference>
<keyword evidence="13" id="KW-0966">Cell projection</keyword>
<dbReference type="Gene3D" id="3.30.300.30">
    <property type="match status" value="1"/>
</dbReference>
<dbReference type="GO" id="GO:0071973">
    <property type="term" value="P:bacterial-type flagellum-dependent cell motility"/>
    <property type="evidence" value="ECO:0007669"/>
    <property type="project" value="InterPro"/>
</dbReference>
<feature type="transmembrane region" description="Helical" evidence="10">
    <location>
        <begin position="25"/>
        <end position="45"/>
    </location>
</feature>
<evidence type="ECO:0000256" key="10">
    <source>
        <dbReference type="SAM" id="Phobius"/>
    </source>
</evidence>
<comment type="similarity">
    <text evidence="3 9">Belongs to the FliF family.</text>
</comment>
<proteinExistence type="inferred from homology"/>
<evidence type="ECO:0000259" key="12">
    <source>
        <dbReference type="Pfam" id="PF08345"/>
    </source>
</evidence>
<dbReference type="PIRSF" id="PIRSF004862">
    <property type="entry name" value="FliF"/>
    <property type="match status" value="1"/>
</dbReference>
<dbReference type="GO" id="GO:0009431">
    <property type="term" value="C:bacterial-type flagellum basal body, MS ring"/>
    <property type="evidence" value="ECO:0007669"/>
    <property type="project" value="InterPro"/>
</dbReference>
<organism evidence="13 14">
    <name type="scientific">Acididesulfobacter guangdongensis</name>
    <dbReference type="NCBI Taxonomy" id="2597225"/>
    <lineage>
        <taxon>Bacteria</taxon>
        <taxon>Deltaproteobacteria</taxon>
        <taxon>Candidatus Acidulodesulfobacterales</taxon>
        <taxon>Candidatus Acididesulfobacter</taxon>
    </lineage>
</organism>
<keyword evidence="4" id="KW-1003">Cell membrane</keyword>
<evidence type="ECO:0000256" key="8">
    <source>
        <dbReference type="ARBA" id="ARBA00023143"/>
    </source>
</evidence>
<evidence type="ECO:0000256" key="3">
    <source>
        <dbReference type="ARBA" id="ARBA00007971"/>
    </source>
</evidence>
<comment type="function">
    <text evidence="9">The M ring may be actively involved in energy transduction.</text>
</comment>
<dbReference type="InterPro" id="IPR006182">
    <property type="entry name" value="FliF_N_dom"/>
</dbReference>
<evidence type="ECO:0000256" key="1">
    <source>
        <dbReference type="ARBA" id="ARBA00004117"/>
    </source>
</evidence>
<feature type="domain" description="Flagellar M-ring C-terminal" evidence="12">
    <location>
        <begin position="252"/>
        <end position="417"/>
    </location>
</feature>
<evidence type="ECO:0000256" key="7">
    <source>
        <dbReference type="ARBA" id="ARBA00023136"/>
    </source>
</evidence>
<keyword evidence="7 10" id="KW-0472">Membrane</keyword>
<dbReference type="PANTHER" id="PTHR30046:SF0">
    <property type="entry name" value="FLAGELLAR M-RING PROTEIN"/>
    <property type="match status" value="1"/>
</dbReference>
<accession>A0A519BG46</accession>